<evidence type="ECO:0000313" key="4">
    <source>
        <dbReference type="Proteomes" id="UP001180616"/>
    </source>
</evidence>
<accession>A0ABY9R2M9</accession>
<dbReference type="PANTHER" id="PTHR21240">
    <property type="entry name" value="2-AMINO-3-CARBOXYLMUCONATE-6-SEMIALDEHYDE DECARBOXYLASE"/>
    <property type="match status" value="1"/>
</dbReference>
<keyword evidence="1" id="KW-0456">Lyase</keyword>
<dbReference type="Pfam" id="PF04909">
    <property type="entry name" value="Amidohydro_2"/>
    <property type="match status" value="1"/>
</dbReference>
<dbReference type="SUPFAM" id="SSF51556">
    <property type="entry name" value="Metallo-dependent hydrolases"/>
    <property type="match status" value="1"/>
</dbReference>
<evidence type="ECO:0000313" key="3">
    <source>
        <dbReference type="EMBL" id="WMW65566.1"/>
    </source>
</evidence>
<dbReference type="PANTHER" id="PTHR21240:SF19">
    <property type="entry name" value="CATALYTIC_ HYDROLASE"/>
    <property type="match status" value="1"/>
</dbReference>
<evidence type="ECO:0000259" key="2">
    <source>
        <dbReference type="Pfam" id="PF04909"/>
    </source>
</evidence>
<dbReference type="EMBL" id="CP133659">
    <property type="protein sequence ID" value="WMW65566.1"/>
    <property type="molecule type" value="Genomic_DNA"/>
</dbReference>
<proteinExistence type="predicted"/>
<dbReference type="InterPro" id="IPR006680">
    <property type="entry name" value="Amidohydro-rel"/>
</dbReference>
<name>A0ABY9R2M9_9BACT</name>
<organism evidence="3 4">
    <name type="scientific">Nitratidesulfovibrio liaohensis</name>
    <dbReference type="NCBI Taxonomy" id="2604158"/>
    <lineage>
        <taxon>Bacteria</taxon>
        <taxon>Pseudomonadati</taxon>
        <taxon>Thermodesulfobacteriota</taxon>
        <taxon>Desulfovibrionia</taxon>
        <taxon>Desulfovibrionales</taxon>
        <taxon>Desulfovibrionaceae</taxon>
        <taxon>Nitratidesulfovibrio</taxon>
    </lineage>
</organism>
<dbReference type="Proteomes" id="UP001180616">
    <property type="component" value="Chromosome"/>
</dbReference>
<reference evidence="3" key="1">
    <citation type="submission" date="2023-09" db="EMBL/GenBank/DDBJ databases">
        <authorList>
            <consortium name="CW5 consortium"/>
            <person name="Lu C.-W."/>
        </authorList>
    </citation>
    <scope>NUCLEOTIDE SEQUENCE</scope>
    <source>
        <strain evidence="3">KPS</strain>
    </source>
</reference>
<dbReference type="InterPro" id="IPR032465">
    <property type="entry name" value="ACMSD"/>
</dbReference>
<sequence length="280" mass="30726">MAIIDFRFRPNTPETITGIATSAMFKAACEAIGFERRKPQPLDEIVAGLDARGVDLCVITGRDSETTYGSPSNNPSVLSFVRAYPTRFIGFWGVDPHKGMAAVRDLRHAVSELGMRGASIDPYLAHIRPNEARYYPIYAACCDLGIPVVITTAPPPQVAGAVMDYTDPRHVDIVARDFPDLTIVMSHGGYPFVNEAIFTCLRNANVYMDCSEYELAPMADAYVQAMSSFIPDKVIFASAHPFIEQADALDVYAKMPLSDEVRHKIMYGNALRILGGILPS</sequence>
<feature type="domain" description="Amidohydrolase-related" evidence="2">
    <location>
        <begin position="38"/>
        <end position="275"/>
    </location>
</feature>
<dbReference type="InterPro" id="IPR032466">
    <property type="entry name" value="Metal_Hydrolase"/>
</dbReference>
<keyword evidence="4" id="KW-1185">Reference proteome</keyword>
<dbReference type="RefSeq" id="WP_309541560.1">
    <property type="nucleotide sequence ID" value="NZ_CP133659.1"/>
</dbReference>
<dbReference type="Gene3D" id="3.20.20.140">
    <property type="entry name" value="Metal-dependent hydrolases"/>
    <property type="match status" value="1"/>
</dbReference>
<evidence type="ECO:0000256" key="1">
    <source>
        <dbReference type="ARBA" id="ARBA00023239"/>
    </source>
</evidence>
<gene>
    <name evidence="3" type="ORF">KPS_000051</name>
</gene>
<protein>
    <submittedName>
        <fullName evidence="3">Amidohydrolase family protein</fullName>
    </submittedName>
</protein>